<evidence type="ECO:0000256" key="4">
    <source>
        <dbReference type="ARBA" id="ARBA00022777"/>
    </source>
</evidence>
<dbReference type="Gene3D" id="3.30.200.20">
    <property type="entry name" value="Phosphorylase Kinase, domain 1"/>
    <property type="match status" value="1"/>
</dbReference>
<dbReference type="EMBL" id="GIBP01006536">
    <property type="protein sequence ID" value="NDV35505.1"/>
    <property type="molecule type" value="Transcribed_RNA"/>
</dbReference>
<name>A0A6B2LEV1_9EUKA</name>
<evidence type="ECO:0000256" key="1">
    <source>
        <dbReference type="ARBA" id="ARBA00012513"/>
    </source>
</evidence>
<protein>
    <recommendedName>
        <fullName evidence="1">non-specific serine/threonine protein kinase</fullName>
        <ecNumber evidence="1">2.7.11.1</ecNumber>
    </recommendedName>
</protein>
<dbReference type="FunFam" id="1.10.510.10:FF:000571">
    <property type="entry name" value="Maternal embryonic leucine zipper kinase"/>
    <property type="match status" value="1"/>
</dbReference>
<evidence type="ECO:0000313" key="7">
    <source>
        <dbReference type="EMBL" id="NDV35505.1"/>
    </source>
</evidence>
<sequence length="231" mass="26185">MIQADADAIALITREIQILHLVENTSCVSFIESRETNESIYIVMEYVGGGDLLDAILDAQGFTEPQSAKAVRDILRGLDYLHNTGICHRDMKPENILYHPELDVWKIADFGCATLFNTNSPYMTEFEGTIQYMAPEILVGDKYTKSVDIWATGVITYVSLSACFPWEGKTDAEVQESIMSYRIKFYSPEFDNISPDAIGFILRLLEMNTEKRITLEAALNHPWMKNQNLPN</sequence>
<keyword evidence="2" id="KW-0723">Serine/threonine-protein kinase</keyword>
<reference evidence="7" key="1">
    <citation type="journal article" date="2020" name="J. Eukaryot. Microbiol.">
        <title>De novo Sequencing, Assembly and Annotation of the Transcriptome for the Free-Living Testate Amoeba Arcella intermedia.</title>
        <authorList>
            <person name="Ribeiro G.M."/>
            <person name="Porfirio-Sousa A.L."/>
            <person name="Maurer-Alcala X.X."/>
            <person name="Katz L.A."/>
            <person name="Lahr D.J.G."/>
        </authorList>
    </citation>
    <scope>NUCLEOTIDE SEQUENCE</scope>
</reference>
<dbReference type="EC" id="2.7.11.1" evidence="1"/>
<dbReference type="GO" id="GO:0005524">
    <property type="term" value="F:ATP binding"/>
    <property type="evidence" value="ECO:0007669"/>
    <property type="project" value="UniProtKB-KW"/>
</dbReference>
<keyword evidence="4" id="KW-0808">Transferase</keyword>
<accession>A0A6B2LEV1</accession>
<evidence type="ECO:0000256" key="2">
    <source>
        <dbReference type="ARBA" id="ARBA00022527"/>
    </source>
</evidence>
<feature type="domain" description="Protein kinase" evidence="6">
    <location>
        <begin position="1"/>
        <end position="224"/>
    </location>
</feature>
<dbReference type="Gene3D" id="1.10.510.10">
    <property type="entry name" value="Transferase(Phosphotransferase) domain 1"/>
    <property type="match status" value="1"/>
</dbReference>
<dbReference type="InterPro" id="IPR000719">
    <property type="entry name" value="Prot_kinase_dom"/>
</dbReference>
<dbReference type="PANTHER" id="PTHR24347">
    <property type="entry name" value="SERINE/THREONINE-PROTEIN KINASE"/>
    <property type="match status" value="1"/>
</dbReference>
<dbReference type="InterPro" id="IPR011009">
    <property type="entry name" value="Kinase-like_dom_sf"/>
</dbReference>
<keyword evidence="3" id="KW-0547">Nucleotide-binding</keyword>
<dbReference type="GO" id="GO:0004674">
    <property type="term" value="F:protein serine/threonine kinase activity"/>
    <property type="evidence" value="ECO:0007669"/>
    <property type="project" value="UniProtKB-KW"/>
</dbReference>
<evidence type="ECO:0000256" key="5">
    <source>
        <dbReference type="ARBA" id="ARBA00022840"/>
    </source>
</evidence>
<dbReference type="Pfam" id="PF00069">
    <property type="entry name" value="Pkinase"/>
    <property type="match status" value="1"/>
</dbReference>
<dbReference type="PROSITE" id="PS50011">
    <property type="entry name" value="PROTEIN_KINASE_DOM"/>
    <property type="match status" value="1"/>
</dbReference>
<keyword evidence="4" id="KW-0418">Kinase</keyword>
<dbReference type="AlphaFoldDB" id="A0A6B2LEV1"/>
<organism evidence="7">
    <name type="scientific">Arcella intermedia</name>
    <dbReference type="NCBI Taxonomy" id="1963864"/>
    <lineage>
        <taxon>Eukaryota</taxon>
        <taxon>Amoebozoa</taxon>
        <taxon>Tubulinea</taxon>
        <taxon>Elardia</taxon>
        <taxon>Arcellinida</taxon>
        <taxon>Sphaerothecina</taxon>
        <taxon>Arcellidae</taxon>
        <taxon>Arcella</taxon>
    </lineage>
</organism>
<dbReference type="SUPFAM" id="SSF56112">
    <property type="entry name" value="Protein kinase-like (PK-like)"/>
    <property type="match status" value="1"/>
</dbReference>
<dbReference type="InterPro" id="IPR008271">
    <property type="entry name" value="Ser/Thr_kinase_AS"/>
</dbReference>
<dbReference type="PROSITE" id="PS00108">
    <property type="entry name" value="PROTEIN_KINASE_ST"/>
    <property type="match status" value="1"/>
</dbReference>
<keyword evidence="5" id="KW-0067">ATP-binding</keyword>
<evidence type="ECO:0000259" key="6">
    <source>
        <dbReference type="PROSITE" id="PS50011"/>
    </source>
</evidence>
<evidence type="ECO:0000256" key="3">
    <source>
        <dbReference type="ARBA" id="ARBA00022741"/>
    </source>
</evidence>
<proteinExistence type="predicted"/>
<dbReference type="SMART" id="SM00220">
    <property type="entry name" value="S_TKc"/>
    <property type="match status" value="1"/>
</dbReference>